<proteinExistence type="predicted"/>
<dbReference type="Proteomes" id="UP000737171">
    <property type="component" value="Unassembled WGS sequence"/>
</dbReference>
<comment type="caution">
    <text evidence="2">The sequence shown here is derived from an EMBL/GenBank/DDBJ whole genome shotgun (WGS) entry which is preliminary data.</text>
</comment>
<reference evidence="2 3" key="1">
    <citation type="submission" date="2020-05" db="EMBL/GenBank/DDBJ databases">
        <title>Aquincola sp. isolate from soil.</title>
        <authorList>
            <person name="Han J."/>
            <person name="Kim D.-U."/>
        </authorList>
    </citation>
    <scope>NUCLEOTIDE SEQUENCE [LARGE SCALE GENOMIC DNA]</scope>
    <source>
        <strain evidence="2 3">S2</strain>
    </source>
</reference>
<dbReference type="EMBL" id="JABRWJ010000003">
    <property type="protein sequence ID" value="NRF67745.1"/>
    <property type="molecule type" value="Genomic_DNA"/>
</dbReference>
<dbReference type="InterPro" id="IPR010752">
    <property type="entry name" value="DUF1329"/>
</dbReference>
<gene>
    <name evidence="2" type="ORF">HLB44_12180</name>
</gene>
<dbReference type="CDD" id="cd16329">
    <property type="entry name" value="LolA_like"/>
    <property type="match status" value="1"/>
</dbReference>
<protein>
    <submittedName>
        <fullName evidence="2">DUF1329 domain-containing protein</fullName>
    </submittedName>
</protein>
<evidence type="ECO:0000313" key="2">
    <source>
        <dbReference type="EMBL" id="NRF67745.1"/>
    </source>
</evidence>
<feature type="signal peptide" evidence="1">
    <location>
        <begin position="1"/>
        <end position="26"/>
    </location>
</feature>
<evidence type="ECO:0000313" key="3">
    <source>
        <dbReference type="Proteomes" id="UP000737171"/>
    </source>
</evidence>
<accession>A0ABX2EGI7</accession>
<evidence type="ECO:0000256" key="1">
    <source>
        <dbReference type="SAM" id="SignalP"/>
    </source>
</evidence>
<dbReference type="RefSeq" id="WP_173122834.1">
    <property type="nucleotide sequence ID" value="NZ_JABRWJ010000003.1"/>
</dbReference>
<dbReference type="Gene3D" id="2.50.20.10">
    <property type="entry name" value="Lipoprotein localisation LolA/LolB/LppX"/>
    <property type="match status" value="1"/>
</dbReference>
<sequence length="455" mass="49917">MLNKPLRAALALACAAPFIAPLSTHAAVGADEAAKLKTTLTPLGAERAANKDGSIPAWDGGLTRAPAGYKSGDPRPDPYAAEKPLFSIDAKSMDQHAAKLSDGVKALMKKYPDFRIDVYPTHRSAAAPQWVYDNTLRNATRAKLVDGGHGTENAYGGTPFPIPKDGGELLQNHRLAWTGSNVQAPVRVWVVTADGRRALASGGVQSLRKPYYDPDGSIEKFDGYYQLGKFAVTEPGSKAGEAILAHDNLNASQPRGLWQYLVGQRRVRKAPSVAYDTPDSVTSGIGLFDEAFMLFGPIDKHQLKLVGKRELYIPYNNNRAASAKVADLVTPKTLNPALVRWELHRVWEVEATLADGKRHVVPKRKYYLDEDTWQIVMFDGWDAKGELWRTNYTLMLLAPDIPAVVGNMMWGGYDLHTGAYYLNMASNELPVQYKPVAPIPRAFFSAEELANEGTR</sequence>
<keyword evidence="1" id="KW-0732">Signal</keyword>
<dbReference type="Pfam" id="PF07044">
    <property type="entry name" value="DUF1329"/>
    <property type="match status" value="1"/>
</dbReference>
<organism evidence="2 3">
    <name type="scientific">Pseudaquabacterium terrae</name>
    <dbReference type="NCBI Taxonomy" id="2732868"/>
    <lineage>
        <taxon>Bacteria</taxon>
        <taxon>Pseudomonadati</taxon>
        <taxon>Pseudomonadota</taxon>
        <taxon>Betaproteobacteria</taxon>
        <taxon>Burkholderiales</taxon>
        <taxon>Sphaerotilaceae</taxon>
        <taxon>Pseudaquabacterium</taxon>
    </lineage>
</organism>
<feature type="chain" id="PRO_5047151086" evidence="1">
    <location>
        <begin position="27"/>
        <end position="455"/>
    </location>
</feature>
<name>A0ABX2EGI7_9BURK</name>
<keyword evidence="3" id="KW-1185">Reference proteome</keyword>